<accession>A0ABQ6CXL9</accession>
<dbReference type="InterPro" id="IPR000086">
    <property type="entry name" value="NUDIX_hydrolase_dom"/>
</dbReference>
<name>A0ABQ6CXL9_9HYPH</name>
<dbReference type="PRINTS" id="PR00502">
    <property type="entry name" value="NUDIXFAMILY"/>
</dbReference>
<dbReference type="GO" id="GO:0016787">
    <property type="term" value="F:hydrolase activity"/>
    <property type="evidence" value="ECO:0007669"/>
    <property type="project" value="UniProtKB-KW"/>
</dbReference>
<dbReference type="Gene3D" id="3.90.79.10">
    <property type="entry name" value="Nucleoside Triphosphate Pyrophosphohydrolase"/>
    <property type="match status" value="1"/>
</dbReference>
<evidence type="ECO:0000313" key="6">
    <source>
        <dbReference type="Proteomes" id="UP001156882"/>
    </source>
</evidence>
<dbReference type="InterPro" id="IPR020476">
    <property type="entry name" value="Nudix_hydrolase"/>
</dbReference>
<keyword evidence="2 3" id="KW-0378">Hydrolase</keyword>
<evidence type="ECO:0000259" key="4">
    <source>
        <dbReference type="PROSITE" id="PS51462"/>
    </source>
</evidence>
<dbReference type="PROSITE" id="PS00893">
    <property type="entry name" value="NUDIX_BOX"/>
    <property type="match status" value="1"/>
</dbReference>
<protein>
    <submittedName>
        <fullName evidence="5">NUDIX hydrolase</fullName>
    </submittedName>
</protein>
<dbReference type="PANTHER" id="PTHR43046">
    <property type="entry name" value="GDP-MANNOSE MANNOSYL HYDROLASE"/>
    <property type="match status" value="1"/>
</dbReference>
<proteinExistence type="inferred from homology"/>
<dbReference type="RefSeq" id="WP_284316364.1">
    <property type="nucleotide sequence ID" value="NZ_BSPC01000075.1"/>
</dbReference>
<dbReference type="Proteomes" id="UP001156882">
    <property type="component" value="Unassembled WGS sequence"/>
</dbReference>
<dbReference type="Pfam" id="PF00293">
    <property type="entry name" value="NUDIX"/>
    <property type="match status" value="1"/>
</dbReference>
<evidence type="ECO:0000256" key="2">
    <source>
        <dbReference type="ARBA" id="ARBA00022801"/>
    </source>
</evidence>
<dbReference type="InterPro" id="IPR020084">
    <property type="entry name" value="NUDIX_hydrolase_CS"/>
</dbReference>
<gene>
    <name evidence="5" type="primary">nudD</name>
    <name evidence="5" type="ORF">GCM10007874_64500</name>
</gene>
<dbReference type="PANTHER" id="PTHR43046:SF14">
    <property type="entry name" value="MUTT_NUDIX FAMILY PROTEIN"/>
    <property type="match status" value="1"/>
</dbReference>
<dbReference type="EMBL" id="BSPC01000075">
    <property type="protein sequence ID" value="GLS23429.1"/>
    <property type="molecule type" value="Genomic_DNA"/>
</dbReference>
<sequence length="145" mass="15695">MTDASRSYPSRPILAASVAIFRDGKVLLGERARSPGQGLFSLPGGVVELGETLEEAARREVREETGLEVEIAGFVRHNEVVYRDEAGAVHRHFVIAVFAALSREGEPRISEETLAFRWADPATLDGLPVTDRLADIVAAARAVLS</sequence>
<dbReference type="PROSITE" id="PS51462">
    <property type="entry name" value="NUDIX"/>
    <property type="match status" value="1"/>
</dbReference>
<evidence type="ECO:0000313" key="5">
    <source>
        <dbReference type="EMBL" id="GLS23429.1"/>
    </source>
</evidence>
<reference evidence="6" key="1">
    <citation type="journal article" date="2019" name="Int. J. Syst. Evol. Microbiol.">
        <title>The Global Catalogue of Microorganisms (GCM) 10K type strain sequencing project: providing services to taxonomists for standard genome sequencing and annotation.</title>
        <authorList>
            <consortium name="The Broad Institute Genomics Platform"/>
            <consortium name="The Broad Institute Genome Sequencing Center for Infectious Disease"/>
            <person name="Wu L."/>
            <person name="Ma J."/>
        </authorList>
    </citation>
    <scope>NUCLEOTIDE SEQUENCE [LARGE SCALE GENOMIC DNA]</scope>
    <source>
        <strain evidence="6">NBRC 101365</strain>
    </source>
</reference>
<organism evidence="5 6">
    <name type="scientific">Labrys miyagiensis</name>
    <dbReference type="NCBI Taxonomy" id="346912"/>
    <lineage>
        <taxon>Bacteria</taxon>
        <taxon>Pseudomonadati</taxon>
        <taxon>Pseudomonadota</taxon>
        <taxon>Alphaproteobacteria</taxon>
        <taxon>Hyphomicrobiales</taxon>
        <taxon>Xanthobacteraceae</taxon>
        <taxon>Labrys</taxon>
    </lineage>
</organism>
<comment type="caution">
    <text evidence="5">The sequence shown here is derived from an EMBL/GenBank/DDBJ whole genome shotgun (WGS) entry which is preliminary data.</text>
</comment>
<comment type="cofactor">
    <cofactor evidence="1">
        <name>Mg(2+)</name>
        <dbReference type="ChEBI" id="CHEBI:18420"/>
    </cofactor>
</comment>
<dbReference type="SUPFAM" id="SSF55811">
    <property type="entry name" value="Nudix"/>
    <property type="match status" value="1"/>
</dbReference>
<feature type="domain" description="Nudix hydrolase" evidence="4">
    <location>
        <begin position="11"/>
        <end position="142"/>
    </location>
</feature>
<dbReference type="InterPro" id="IPR015797">
    <property type="entry name" value="NUDIX_hydrolase-like_dom_sf"/>
</dbReference>
<evidence type="ECO:0000256" key="1">
    <source>
        <dbReference type="ARBA" id="ARBA00001946"/>
    </source>
</evidence>
<dbReference type="CDD" id="cd04673">
    <property type="entry name" value="NUDIX_ADPRase"/>
    <property type="match status" value="1"/>
</dbReference>
<keyword evidence="6" id="KW-1185">Reference proteome</keyword>
<comment type="similarity">
    <text evidence="3">Belongs to the Nudix hydrolase family.</text>
</comment>
<evidence type="ECO:0000256" key="3">
    <source>
        <dbReference type="RuleBase" id="RU003476"/>
    </source>
</evidence>